<dbReference type="SUPFAM" id="SSF56219">
    <property type="entry name" value="DNase I-like"/>
    <property type="match status" value="1"/>
</dbReference>
<accession>A0A6J0MPZ6</accession>
<dbReference type="Gene3D" id="3.30.420.10">
    <property type="entry name" value="Ribonuclease H-like superfamily/Ribonuclease H"/>
    <property type="match status" value="1"/>
</dbReference>
<organism evidence="2 3">
    <name type="scientific">Raphanus sativus</name>
    <name type="common">Radish</name>
    <name type="synonym">Raphanus raphanistrum var. sativus</name>
    <dbReference type="NCBI Taxonomy" id="3726"/>
    <lineage>
        <taxon>Eukaryota</taxon>
        <taxon>Viridiplantae</taxon>
        <taxon>Streptophyta</taxon>
        <taxon>Embryophyta</taxon>
        <taxon>Tracheophyta</taxon>
        <taxon>Spermatophyta</taxon>
        <taxon>Magnoliopsida</taxon>
        <taxon>eudicotyledons</taxon>
        <taxon>Gunneridae</taxon>
        <taxon>Pentapetalae</taxon>
        <taxon>rosids</taxon>
        <taxon>malvids</taxon>
        <taxon>Brassicales</taxon>
        <taxon>Brassicaceae</taxon>
        <taxon>Brassiceae</taxon>
        <taxon>Raphanus</taxon>
    </lineage>
</organism>
<dbReference type="InterPro" id="IPR012337">
    <property type="entry name" value="RNaseH-like_sf"/>
</dbReference>
<dbReference type="Proteomes" id="UP000504610">
    <property type="component" value="Unplaced"/>
</dbReference>
<gene>
    <name evidence="3" type="primary">LOC108845516</name>
</gene>
<dbReference type="InterPro" id="IPR026960">
    <property type="entry name" value="RVT-Znf"/>
</dbReference>
<evidence type="ECO:0000313" key="2">
    <source>
        <dbReference type="Proteomes" id="UP000504610"/>
    </source>
</evidence>
<evidence type="ECO:0000259" key="1">
    <source>
        <dbReference type="PROSITE" id="PS50878"/>
    </source>
</evidence>
<dbReference type="RefSeq" id="XP_018474214.1">
    <property type="nucleotide sequence ID" value="XM_018618712.1"/>
</dbReference>
<dbReference type="Gene3D" id="3.60.10.10">
    <property type="entry name" value="Endonuclease/exonuclease/phosphatase"/>
    <property type="match status" value="1"/>
</dbReference>
<dbReference type="GO" id="GO:0003676">
    <property type="term" value="F:nucleic acid binding"/>
    <property type="evidence" value="ECO:0007669"/>
    <property type="project" value="InterPro"/>
</dbReference>
<dbReference type="CDD" id="cd06222">
    <property type="entry name" value="RNase_H_like"/>
    <property type="match status" value="1"/>
</dbReference>
<dbReference type="SUPFAM" id="SSF56672">
    <property type="entry name" value="DNA/RNA polymerases"/>
    <property type="match status" value="1"/>
</dbReference>
<dbReference type="InterPro" id="IPR044730">
    <property type="entry name" value="RNase_H-like_dom_plant"/>
</dbReference>
<dbReference type="InterPro" id="IPR036691">
    <property type="entry name" value="Endo/exonu/phosph_ase_sf"/>
</dbReference>
<dbReference type="CDD" id="cd01650">
    <property type="entry name" value="RT_nLTR_like"/>
    <property type="match status" value="1"/>
</dbReference>
<dbReference type="GO" id="GO:0004523">
    <property type="term" value="F:RNA-DNA hybrid ribonuclease activity"/>
    <property type="evidence" value="ECO:0007669"/>
    <property type="project" value="InterPro"/>
</dbReference>
<name>A0A6J0MPZ6_RAPSA</name>
<dbReference type="KEGG" id="rsz:108845516"/>
<dbReference type="GeneID" id="108845516"/>
<dbReference type="InterPro" id="IPR000477">
    <property type="entry name" value="RT_dom"/>
</dbReference>
<dbReference type="InterPro" id="IPR036397">
    <property type="entry name" value="RNaseH_sf"/>
</dbReference>
<keyword evidence="2" id="KW-1185">Reference proteome</keyword>
<dbReference type="PROSITE" id="PS50878">
    <property type="entry name" value="RT_POL"/>
    <property type="match status" value="1"/>
</dbReference>
<dbReference type="InterPro" id="IPR002156">
    <property type="entry name" value="RNaseH_domain"/>
</dbReference>
<protein>
    <submittedName>
        <fullName evidence="3">Uncharacterized protein LOC108845516</fullName>
    </submittedName>
</protein>
<evidence type="ECO:0000313" key="3">
    <source>
        <dbReference type="RefSeq" id="XP_018474214.1"/>
    </source>
</evidence>
<dbReference type="InterPro" id="IPR005135">
    <property type="entry name" value="Endo/exonuclease/phosphatase"/>
</dbReference>
<dbReference type="InterPro" id="IPR043502">
    <property type="entry name" value="DNA/RNA_pol_sf"/>
</dbReference>
<dbReference type="Pfam" id="PF13966">
    <property type="entry name" value="zf-RVT"/>
    <property type="match status" value="1"/>
</dbReference>
<dbReference type="Pfam" id="PF00078">
    <property type="entry name" value="RVT_1"/>
    <property type="match status" value="1"/>
</dbReference>
<dbReference type="Pfam" id="PF03372">
    <property type="entry name" value="Exo_endo_phos"/>
    <property type="match status" value="1"/>
</dbReference>
<dbReference type="PANTHER" id="PTHR33116:SF86">
    <property type="entry name" value="REVERSE TRANSCRIPTASE DOMAIN-CONTAINING PROTEIN"/>
    <property type="match status" value="1"/>
</dbReference>
<feature type="domain" description="Reverse transcriptase" evidence="1">
    <location>
        <begin position="411"/>
        <end position="693"/>
    </location>
</feature>
<sequence length="1288" mass="144530">MGNPKTIQRLKDLNKQCSPDVIFLSETKNPDDFVAKELKDLNLDEQFLFSPLTPASGGLALLWKKDVAVDILIDNQNYIDTYISFKGKSFHSTFVYGEPDISKRLPVWNSLSNIAAIRDSPWFLTGDFNEITSNAEKSGGVERPESSFSNFRSFLSASDLFDLKHTGNFLSWRGQRGTHLVHCRLDRAMANSSWSDVFPNARSHYLQLEASDHRPLLSTFDSKKKHSSKIFRKVILETKAGLDSALSASVSDDNLIAQLHLQLLKAYTAEEEFWRQRSRLLWLALGDKNTSFFHASTKGRRARNMISVIENDQGLPVFEDDQIAAAIGNYFSEIFTSSGNSAVDVVDKAIKSCITSTTNATLVQTPSPSEIKEAVFAIHPDKAPGPDGFSASFFQSNWEVVGPAIIKEVQTFFTEGLLPRTINSTHIRLIPKIQSPKAVSDYRPIALCNVYYKVISKLLSLRLKPILQEVISENQSAFVPGRVITDNVLITHEMLHYLKISGAVKHCSMAVKTDVSKAYDRLEWPFIKYVFERMGFSSTFVGWVMECITTVSYSFLLNDEAVGSVEPQRGIRQGDPMSPYIFILCGEVLFGLCIRAQEEGSLPGLRVARNSPKINHLLFADDTMIFTKTDSHVCSSLVEILQIYEAASGQKINTLKSLISFSSKTPADIRSRVKAQLGIEKEGGVGKYLGLPEHFGRKKKDLFSSIVDRMKQRALNWSTQFLSTAGKAVMIQSVLSAVPSFAITAFELPISLCKRIQSVLTRFWWDKEDGAKKICWISWDKMTQPKDMGGLGFRDIQTFNHALLAKIGWKILTNPDCLLAKVLLGKYCHKTSFLKTQATASISHGWRGILRGRDLLLTHLGKAIGNGEPTSVWDDSWVQPEANLKPFGPVLQRDRDLMVSDLLTRETREWNVSLVENLLPELKELIFKLRPSVLGKQDSFIWPLQKSGCYTVKSGYYSTFITKAPTTTIIQGDNEKRWKKLIWSRHMSPKMKFFLWKVGSNALPTGENLRRRGLLANTTCIRCGETESIEHILFHCNFATEVWSLCPWETPLDTTTISSSFVKLEESWNRHPLPPYGFTGNAFPWICWFLWISRNQLVFENRHQSPKDTMLRAILALKEWEAAQPPRPKAPISGLINGNQRNPDPVEIFCNTDASWSPMSKEAGLAWIFMDASAREISRDSSKQSSVSSPCMGEALAIREALLHAASRNYTSICLRTDSQVLVQAINSRRRTTELYGVLSDIDDLSFSISSPFVSCRFIFVPRASNGLADGLAKACLATHVVADPNSI</sequence>
<reference evidence="3" key="1">
    <citation type="submission" date="2025-08" db="UniProtKB">
        <authorList>
            <consortium name="RefSeq"/>
        </authorList>
    </citation>
    <scope>IDENTIFICATION</scope>
    <source>
        <tissue evidence="3">Leaf</tissue>
    </source>
</reference>
<dbReference type="SUPFAM" id="SSF53098">
    <property type="entry name" value="Ribonuclease H-like"/>
    <property type="match status" value="1"/>
</dbReference>
<dbReference type="PANTHER" id="PTHR33116">
    <property type="entry name" value="REVERSE TRANSCRIPTASE ZINC-BINDING DOMAIN-CONTAINING PROTEIN-RELATED-RELATED"/>
    <property type="match status" value="1"/>
</dbReference>
<dbReference type="OrthoDB" id="1108114at2759"/>
<dbReference type="Pfam" id="PF13456">
    <property type="entry name" value="RVT_3"/>
    <property type="match status" value="1"/>
</dbReference>
<proteinExistence type="predicted"/>